<keyword evidence="3" id="KW-1185">Reference proteome</keyword>
<proteinExistence type="predicted"/>
<sequence length="220" mass="24477">MIKLVAVICAACALLLLGAAPSEAVWPMYHEPSFDGKVIDIATGKPIEGAVVVAVYNKRALGASKGQSSSVINVKEVLTDREGKFHIPSYTTVLALPFTQSDRTTFLIYKPGYASVTLPLKSLFTGRTKSEKELSPWDDPVLSGKYKIRLFPSGVVGLPKLETKDERLRNMPSLPDKLDHLGRQKKLTRLINEEKRELGEPEIDPYQMRSILLNEVKREK</sequence>
<feature type="chain" id="PRO_5020805998" evidence="1">
    <location>
        <begin position="25"/>
        <end position="220"/>
    </location>
</feature>
<dbReference type="AlphaFoldDB" id="A0A4S1CCW7"/>
<evidence type="ECO:0000256" key="1">
    <source>
        <dbReference type="SAM" id="SignalP"/>
    </source>
</evidence>
<evidence type="ECO:0000313" key="2">
    <source>
        <dbReference type="EMBL" id="TGU71264.1"/>
    </source>
</evidence>
<name>A0A4S1CCW7_9BACT</name>
<dbReference type="EMBL" id="SRSC01000003">
    <property type="protein sequence ID" value="TGU71264.1"/>
    <property type="molecule type" value="Genomic_DNA"/>
</dbReference>
<feature type="signal peptide" evidence="1">
    <location>
        <begin position="1"/>
        <end position="24"/>
    </location>
</feature>
<dbReference type="GO" id="GO:0004180">
    <property type="term" value="F:carboxypeptidase activity"/>
    <property type="evidence" value="ECO:0007669"/>
    <property type="project" value="UniProtKB-KW"/>
</dbReference>
<dbReference type="Proteomes" id="UP000306416">
    <property type="component" value="Unassembled WGS sequence"/>
</dbReference>
<keyword evidence="2" id="KW-0378">Hydrolase</keyword>
<evidence type="ECO:0000313" key="3">
    <source>
        <dbReference type="Proteomes" id="UP000306416"/>
    </source>
</evidence>
<comment type="caution">
    <text evidence="2">The sequence shown here is derived from an EMBL/GenBank/DDBJ whole genome shotgun (WGS) entry which is preliminary data.</text>
</comment>
<gene>
    <name evidence="2" type="ORF">E4633_13045</name>
</gene>
<organism evidence="2 3">
    <name type="scientific">Geomonas terrae</name>
    <dbReference type="NCBI Taxonomy" id="2562681"/>
    <lineage>
        <taxon>Bacteria</taxon>
        <taxon>Pseudomonadati</taxon>
        <taxon>Thermodesulfobacteriota</taxon>
        <taxon>Desulfuromonadia</taxon>
        <taxon>Geobacterales</taxon>
        <taxon>Geobacteraceae</taxon>
        <taxon>Geomonas</taxon>
    </lineage>
</organism>
<dbReference type="RefSeq" id="WP_135870701.1">
    <property type="nucleotide sequence ID" value="NZ_SRSC01000003.1"/>
</dbReference>
<keyword evidence="1" id="KW-0732">Signal</keyword>
<reference evidence="2 3" key="1">
    <citation type="submission" date="2019-04" db="EMBL/GenBank/DDBJ databases">
        <title>Geobacter oryzae sp. nov., ferric-reducing bacteria isolated from paddy soil.</title>
        <authorList>
            <person name="Xu Z."/>
            <person name="Masuda Y."/>
            <person name="Itoh H."/>
            <person name="Senoo K."/>
        </authorList>
    </citation>
    <scope>NUCLEOTIDE SEQUENCE [LARGE SCALE GENOMIC DNA]</scope>
    <source>
        <strain evidence="2 3">Red111</strain>
    </source>
</reference>
<protein>
    <submittedName>
        <fullName evidence="2">Carboxypeptidase regulatory-like domain-containing protein</fullName>
    </submittedName>
</protein>
<keyword evidence="2" id="KW-0645">Protease</keyword>
<accession>A0A4S1CCW7</accession>
<keyword evidence="2" id="KW-0121">Carboxypeptidase</keyword>